<feature type="transmembrane region" description="Helical" evidence="1">
    <location>
        <begin position="31"/>
        <end position="51"/>
    </location>
</feature>
<dbReference type="AlphaFoldDB" id="A0A8J7DBV6"/>
<sequence>MQNSWVKLALLLSLLLLVVFPLAGLAPLMLLLFVALCGLVFQLLVSITIGGQPVDGE</sequence>
<dbReference type="EMBL" id="JADEXG010000028">
    <property type="protein sequence ID" value="MBE9078232.1"/>
    <property type="molecule type" value="Genomic_DNA"/>
</dbReference>
<accession>A0A8J7DBV6</accession>
<protein>
    <submittedName>
        <fullName evidence="2">Uncharacterized protein</fullName>
    </submittedName>
</protein>
<comment type="caution">
    <text evidence="2">The sequence shown here is derived from an EMBL/GenBank/DDBJ whole genome shotgun (WGS) entry which is preliminary data.</text>
</comment>
<evidence type="ECO:0000256" key="1">
    <source>
        <dbReference type="SAM" id="Phobius"/>
    </source>
</evidence>
<keyword evidence="1" id="KW-0472">Membrane</keyword>
<reference evidence="2" key="1">
    <citation type="submission" date="2020-10" db="EMBL/GenBank/DDBJ databases">
        <authorList>
            <person name="Castelo-Branco R."/>
            <person name="Eusebio N."/>
            <person name="Adriana R."/>
            <person name="Vieira A."/>
            <person name="Brugerolle De Fraissinette N."/>
            <person name="Rezende De Castro R."/>
            <person name="Schneider M.P."/>
            <person name="Vasconcelos V."/>
            <person name="Leao P.N."/>
        </authorList>
    </citation>
    <scope>NUCLEOTIDE SEQUENCE</scope>
    <source>
        <strain evidence="2">LEGE 07310</strain>
    </source>
</reference>
<name>A0A8J7DBV6_9CYAN</name>
<keyword evidence="1" id="KW-1133">Transmembrane helix</keyword>
<keyword evidence="1" id="KW-0812">Transmembrane</keyword>
<proteinExistence type="predicted"/>
<evidence type="ECO:0000313" key="3">
    <source>
        <dbReference type="Proteomes" id="UP000636505"/>
    </source>
</evidence>
<dbReference type="RefSeq" id="WP_193907872.1">
    <property type="nucleotide sequence ID" value="NZ_JADEXG010000028.1"/>
</dbReference>
<keyword evidence="3" id="KW-1185">Reference proteome</keyword>
<gene>
    <name evidence="2" type="ORF">IQ241_13175</name>
</gene>
<dbReference type="Proteomes" id="UP000636505">
    <property type="component" value="Unassembled WGS sequence"/>
</dbReference>
<evidence type="ECO:0000313" key="2">
    <source>
        <dbReference type="EMBL" id="MBE9078232.1"/>
    </source>
</evidence>
<organism evidence="2 3">
    <name type="scientific">Vasconcelosia minhoensis LEGE 07310</name>
    <dbReference type="NCBI Taxonomy" id="915328"/>
    <lineage>
        <taxon>Bacteria</taxon>
        <taxon>Bacillati</taxon>
        <taxon>Cyanobacteriota</taxon>
        <taxon>Cyanophyceae</taxon>
        <taxon>Nodosilineales</taxon>
        <taxon>Cymatolegaceae</taxon>
        <taxon>Vasconcelosia</taxon>
        <taxon>Vasconcelosia minhoensis</taxon>
    </lineage>
</organism>